<dbReference type="GO" id="GO:1990247">
    <property type="term" value="F:N6-methyladenosine-containing RNA reader activity"/>
    <property type="evidence" value="ECO:0007669"/>
    <property type="project" value="UniProtKB-UniRule"/>
</dbReference>
<feature type="region of interest" description="Disordered" evidence="2">
    <location>
        <begin position="280"/>
        <end position="321"/>
    </location>
</feature>
<accession>A0AAU9SMN2</accession>
<feature type="region of interest" description="Disordered" evidence="2">
    <location>
        <begin position="506"/>
        <end position="581"/>
    </location>
</feature>
<evidence type="ECO:0000259" key="3">
    <source>
        <dbReference type="PROSITE" id="PS50882"/>
    </source>
</evidence>
<feature type="compositionally biased region" description="Polar residues" evidence="2">
    <location>
        <begin position="23"/>
        <end position="49"/>
    </location>
</feature>
<evidence type="ECO:0000313" key="4">
    <source>
        <dbReference type="EMBL" id="CAH2068708.1"/>
    </source>
</evidence>
<reference evidence="4 5" key="1">
    <citation type="submission" date="2022-03" db="EMBL/GenBank/DDBJ databases">
        <authorList>
            <person name="Nunn A."/>
            <person name="Chopra R."/>
            <person name="Nunn A."/>
            <person name="Contreras Garrido A."/>
        </authorList>
    </citation>
    <scope>NUCLEOTIDE SEQUENCE [LARGE SCALE GENOMIC DNA]</scope>
</reference>
<organism evidence="4 5">
    <name type="scientific">Thlaspi arvense</name>
    <name type="common">Field penny-cress</name>
    <dbReference type="NCBI Taxonomy" id="13288"/>
    <lineage>
        <taxon>Eukaryota</taxon>
        <taxon>Viridiplantae</taxon>
        <taxon>Streptophyta</taxon>
        <taxon>Embryophyta</taxon>
        <taxon>Tracheophyta</taxon>
        <taxon>Spermatophyta</taxon>
        <taxon>Magnoliopsida</taxon>
        <taxon>eudicotyledons</taxon>
        <taxon>Gunneridae</taxon>
        <taxon>Pentapetalae</taxon>
        <taxon>rosids</taxon>
        <taxon>malvids</taxon>
        <taxon>Brassicales</taxon>
        <taxon>Brassicaceae</taxon>
        <taxon>Thlaspideae</taxon>
        <taxon>Thlaspi</taxon>
    </lineage>
</organism>
<dbReference type="PANTHER" id="PTHR12357:SF95">
    <property type="entry name" value="YTH DOMAIN-CONTAINING FAMILY PROTEIN"/>
    <property type="match status" value="1"/>
</dbReference>
<dbReference type="InterPro" id="IPR045168">
    <property type="entry name" value="YTH_prot"/>
</dbReference>
<dbReference type="Pfam" id="PF04146">
    <property type="entry name" value="YTH"/>
    <property type="match status" value="1"/>
</dbReference>
<dbReference type="PANTHER" id="PTHR12357">
    <property type="entry name" value="YTH YT521-B HOMOLOGY DOMAIN-CONTAINING"/>
    <property type="match status" value="1"/>
</dbReference>
<proteinExistence type="inferred from homology"/>
<evidence type="ECO:0000256" key="2">
    <source>
        <dbReference type="SAM" id="MobiDB-lite"/>
    </source>
</evidence>
<dbReference type="GO" id="GO:0005737">
    <property type="term" value="C:cytoplasm"/>
    <property type="evidence" value="ECO:0007669"/>
    <property type="project" value="TreeGrafter"/>
</dbReference>
<dbReference type="PROSITE" id="PS50882">
    <property type="entry name" value="YTH"/>
    <property type="match status" value="1"/>
</dbReference>
<comment type="function">
    <text evidence="1">Specifically recognizes and binds N6-methyladenosine (m6A)-containing RNAs, and regulates mRNA stability. M6A is a modification present at internal sites of mRNAs and some non-coding RNAs and plays a role in mRNA stability and processing.</text>
</comment>
<dbReference type="GO" id="GO:0003729">
    <property type="term" value="F:mRNA binding"/>
    <property type="evidence" value="ECO:0007669"/>
    <property type="project" value="UniProtKB-UniRule"/>
</dbReference>
<dbReference type="GO" id="GO:0061157">
    <property type="term" value="P:mRNA destabilization"/>
    <property type="evidence" value="ECO:0007669"/>
    <property type="project" value="TreeGrafter"/>
</dbReference>
<feature type="domain" description="YTH" evidence="3">
    <location>
        <begin position="339"/>
        <end position="480"/>
    </location>
</feature>
<dbReference type="EMBL" id="CAJVSB020000850">
    <property type="protein sequence ID" value="CAH2068708.1"/>
    <property type="molecule type" value="Genomic_DNA"/>
</dbReference>
<evidence type="ECO:0000256" key="1">
    <source>
        <dbReference type="RuleBase" id="RU369095"/>
    </source>
</evidence>
<dbReference type="Gene3D" id="3.10.590.10">
    <property type="entry name" value="ph1033 like domains"/>
    <property type="match status" value="1"/>
</dbReference>
<evidence type="ECO:0000313" key="5">
    <source>
        <dbReference type="Proteomes" id="UP000836841"/>
    </source>
</evidence>
<sequence>MAAEPVGAVLKPDLCAKLTEQDVASGNDGTSSVLTPSISPSLDANSSIKGESGKDSNAEQGVYYPSTSCYDYYYPGYNGNFTQLDDPNYFNAGGGAYTGFQSDNGSLLYYLPGYNPYASGAFMGMEGQQPYYSSPGYLQHAVSYGSEGMPCYSWDSTFVGDVANGTSGISGKSKSANGLNTSMKSTSFNAIKSSNGFAGKFPTLPLDSKPRKSAATSNISKTVLESQPLKNLGKLGSGYPSGSLVKGFQPVGKFSPYINQNPGLFMHNYRSNGRVWNGNNRNKFRDRNGEFDASTELTRGPRAQNGSNPSNPSAEEHVGSTVQREKYNLEEFQTQYENAKFFVIKSYSEDDIHKCIKYDVWSSTPNGNKKLDDAFHEAEVKASETGTQCPVILFFSVNGSGQFVGVAEMIESVDFHKNMDFWQLDKWNGSFPVKWHIIKDIPNMHLRHIILENNDGRPVTYSRDTQEIGLKQGIEMLNIFKSYSERTSVLDDFNFYESREKVLKAKRSSKQTSSQTGIHEDMIIHKRAGERAAEEAARENGADPTSSIVNLTKNLSLNSHPLKSGAITNPSENLVPSVPAA</sequence>
<name>A0AAU9SMN2_THLAR</name>
<dbReference type="AlphaFoldDB" id="A0AAU9SMN2"/>
<keyword evidence="5" id="KW-1185">Reference proteome</keyword>
<keyword evidence="1" id="KW-0694">RNA-binding</keyword>
<feature type="region of interest" description="Disordered" evidence="2">
    <location>
        <begin position="23"/>
        <end position="59"/>
    </location>
</feature>
<feature type="compositionally biased region" description="Polar residues" evidence="2">
    <location>
        <begin position="543"/>
        <end position="574"/>
    </location>
</feature>
<comment type="caution">
    <text evidence="4">The sequence shown here is derived from an EMBL/GenBank/DDBJ whole genome shotgun (WGS) entry which is preliminary data.</text>
</comment>
<feature type="compositionally biased region" description="Basic and acidic residues" evidence="2">
    <location>
        <begin position="518"/>
        <end position="541"/>
    </location>
</feature>
<protein>
    <recommendedName>
        <fullName evidence="1">YTH domain-containing family protein</fullName>
    </recommendedName>
</protein>
<feature type="compositionally biased region" description="Polar residues" evidence="2">
    <location>
        <begin position="304"/>
        <end position="313"/>
    </location>
</feature>
<gene>
    <name evidence="4" type="ORF">TAV2_LOCUS18356</name>
</gene>
<dbReference type="CDD" id="cd21134">
    <property type="entry name" value="YTH"/>
    <property type="match status" value="1"/>
</dbReference>
<comment type="similarity">
    <text evidence="1">Belongs to the YTHDF family.</text>
</comment>
<dbReference type="InterPro" id="IPR007275">
    <property type="entry name" value="YTH_domain"/>
</dbReference>
<dbReference type="Proteomes" id="UP000836841">
    <property type="component" value="Unassembled WGS sequence"/>
</dbReference>